<comment type="caution">
    <text evidence="1">The sequence shown here is derived from an EMBL/GenBank/DDBJ whole genome shotgun (WGS) entry which is preliminary data.</text>
</comment>
<name>A0ABS8UR79_DATST</name>
<dbReference type="EMBL" id="JACEIK010002313">
    <property type="protein sequence ID" value="MCD9560396.1"/>
    <property type="molecule type" value="Genomic_DNA"/>
</dbReference>
<dbReference type="Proteomes" id="UP000823775">
    <property type="component" value="Unassembled WGS sequence"/>
</dbReference>
<protein>
    <submittedName>
        <fullName evidence="1">Uncharacterized protein</fullName>
    </submittedName>
</protein>
<proteinExistence type="predicted"/>
<gene>
    <name evidence="1" type="ORF">HAX54_019067</name>
</gene>
<accession>A0ABS8UR79</accession>
<organism evidence="1 2">
    <name type="scientific">Datura stramonium</name>
    <name type="common">Jimsonweed</name>
    <name type="synonym">Common thornapple</name>
    <dbReference type="NCBI Taxonomy" id="4076"/>
    <lineage>
        <taxon>Eukaryota</taxon>
        <taxon>Viridiplantae</taxon>
        <taxon>Streptophyta</taxon>
        <taxon>Embryophyta</taxon>
        <taxon>Tracheophyta</taxon>
        <taxon>Spermatophyta</taxon>
        <taxon>Magnoliopsida</taxon>
        <taxon>eudicotyledons</taxon>
        <taxon>Gunneridae</taxon>
        <taxon>Pentapetalae</taxon>
        <taxon>asterids</taxon>
        <taxon>lamiids</taxon>
        <taxon>Solanales</taxon>
        <taxon>Solanaceae</taxon>
        <taxon>Solanoideae</taxon>
        <taxon>Datureae</taxon>
        <taxon>Datura</taxon>
    </lineage>
</organism>
<evidence type="ECO:0000313" key="2">
    <source>
        <dbReference type="Proteomes" id="UP000823775"/>
    </source>
</evidence>
<reference evidence="1 2" key="1">
    <citation type="journal article" date="2021" name="BMC Genomics">
        <title>Datura genome reveals duplications of psychoactive alkaloid biosynthetic genes and high mutation rate following tissue culture.</title>
        <authorList>
            <person name="Rajewski A."/>
            <person name="Carter-House D."/>
            <person name="Stajich J."/>
            <person name="Litt A."/>
        </authorList>
    </citation>
    <scope>NUCLEOTIDE SEQUENCE [LARGE SCALE GENOMIC DNA]</scope>
    <source>
        <strain evidence="1">AR-01</strain>
    </source>
</reference>
<keyword evidence="2" id="KW-1185">Reference proteome</keyword>
<sequence length="58" mass="6617">MSIDRSKKIVNCAFNRSPALEPAVIGLARVELSLGVKFTERRPPVNRRSGYMKCRLKR</sequence>
<feature type="non-terminal residue" evidence="1">
    <location>
        <position position="58"/>
    </location>
</feature>
<evidence type="ECO:0000313" key="1">
    <source>
        <dbReference type="EMBL" id="MCD9560396.1"/>
    </source>
</evidence>